<evidence type="ECO:0000256" key="1">
    <source>
        <dbReference type="SAM" id="MobiDB-lite"/>
    </source>
</evidence>
<keyword evidence="3" id="KW-1185">Reference proteome</keyword>
<gene>
    <name evidence="2" type="ORF">EMPS_00379</name>
</gene>
<feature type="region of interest" description="Disordered" evidence="1">
    <location>
        <begin position="85"/>
        <end position="105"/>
    </location>
</feature>
<dbReference type="OrthoDB" id="2330886at2759"/>
<dbReference type="Gene3D" id="3.80.10.10">
    <property type="entry name" value="Ribonuclease Inhibitor"/>
    <property type="match status" value="1"/>
</dbReference>
<dbReference type="AlphaFoldDB" id="A0A9P3LRK6"/>
<organism evidence="2 3">
    <name type="scientific">Entomortierella parvispora</name>
    <dbReference type="NCBI Taxonomy" id="205924"/>
    <lineage>
        <taxon>Eukaryota</taxon>
        <taxon>Fungi</taxon>
        <taxon>Fungi incertae sedis</taxon>
        <taxon>Mucoromycota</taxon>
        <taxon>Mortierellomycotina</taxon>
        <taxon>Mortierellomycetes</taxon>
        <taxon>Mortierellales</taxon>
        <taxon>Mortierellaceae</taxon>
        <taxon>Entomortierella</taxon>
    </lineage>
</organism>
<comment type="caution">
    <text evidence="2">The sequence shown here is derived from an EMBL/GenBank/DDBJ whole genome shotgun (WGS) entry which is preliminary data.</text>
</comment>
<accession>A0A9P3LRK6</accession>
<dbReference type="EMBL" id="BQFW01000001">
    <property type="protein sequence ID" value="GJJ68033.1"/>
    <property type="molecule type" value="Genomic_DNA"/>
</dbReference>
<sequence length="898" mass="102946">MINTSQRLPNECFLVVVEYLAYDLRTLHSLLTVNRFFFHAALPWMLNRPFETWEMDGGRSTFPTSREKLIVLLLSSALRHHHRQISETKETAAGDNHDSKYANPSENVRSPIEKLLREFGLQLHSEDLLSSHPLLLECLQESRNPSASNVPRMTAEYYTFVNDFINQRQSLIKIKFEQFIRLRRVPFTMEDRFGDLGMDDMVLDIEDDDEDREEDFVHDLELQKREDYHAEVLANLQRLLFHCNAENITQVHWDMSKDSDFLRPLAKRMGSLKDLTVQWGSIVSDESIQAVVQFIQDHRAIFPNRSFHLFMNTNWIHQILNYTLAGMAPSFIRAKMEQYIRPKMLLYAAQGQVTEMDGTFVMDFYDQVLQDNKSFQLHRLEAFADDDEYRQQFAVAMSVPDHSPRQEFLKACSNLQRLRETISHRDMYAWAALAKRERRALETAAAATKMTTKDSYLYLRHALPSAILPKLTDLTLISKTRYYDTIAAMNDALEAFSDTLRAFQVDAPAQPEQDTENEDWIQSQANPRCTGMLILNPLPHLTYLCINCFSGLGLDEIGPLTFQQCPVLETLCVRMGINEHDGMPRLDAIAGDSDRLPWSLFPRWDLPRLKSLSMIGTAALRFDYDSLETMTRLELLSLECPYGHALENYLDRAPRLSTHLGIGDSMPRWTSRQWNLARLQSLEMSGLPALVFEFEWLEKMANLERIHLGIRENEYAIRGMPASQAESFNVLSGLGDRHLEVAKRSSMLEEAFFAGPWIKTVDDMRTLAHYIQGPKLSTLCLQRIPVSSDDGDDDVDDGDDENQRSSDGEDGVPVEDATATVTSESSTKNLDFELMQELVSQVRSGCPGLRRVTLPDFHLTLQEVKDLKLQTPPTSPADQCLFTIANEVYLVHVPHPES</sequence>
<feature type="compositionally biased region" description="Basic and acidic residues" evidence="1">
    <location>
        <begin position="85"/>
        <end position="100"/>
    </location>
</feature>
<dbReference type="InterPro" id="IPR032675">
    <property type="entry name" value="LRR_dom_sf"/>
</dbReference>
<protein>
    <submittedName>
        <fullName evidence="2">Uncharacterized protein</fullName>
    </submittedName>
</protein>
<evidence type="ECO:0000313" key="2">
    <source>
        <dbReference type="EMBL" id="GJJ68033.1"/>
    </source>
</evidence>
<proteinExistence type="predicted"/>
<reference evidence="2" key="1">
    <citation type="submission" date="2021-11" db="EMBL/GenBank/DDBJ databases">
        <authorList>
            <person name="Herlambang A."/>
            <person name="Guo Y."/>
            <person name="Takashima Y."/>
            <person name="Nishizawa T."/>
        </authorList>
    </citation>
    <scope>NUCLEOTIDE SEQUENCE</scope>
    <source>
        <strain evidence="2">E1425</strain>
    </source>
</reference>
<feature type="compositionally biased region" description="Acidic residues" evidence="1">
    <location>
        <begin position="789"/>
        <end position="800"/>
    </location>
</feature>
<reference evidence="2" key="2">
    <citation type="journal article" date="2022" name="Microbiol. Resour. Announc.">
        <title>Whole-Genome Sequence of Entomortierella parvispora E1425, a Mucoromycotan Fungus Associated with Burkholderiaceae-Related Endosymbiotic Bacteria.</title>
        <authorList>
            <person name="Herlambang A."/>
            <person name="Guo Y."/>
            <person name="Takashima Y."/>
            <person name="Narisawa K."/>
            <person name="Ohta H."/>
            <person name="Nishizawa T."/>
        </authorList>
    </citation>
    <scope>NUCLEOTIDE SEQUENCE</scope>
    <source>
        <strain evidence="2">E1425</strain>
    </source>
</reference>
<dbReference type="Proteomes" id="UP000827284">
    <property type="component" value="Unassembled WGS sequence"/>
</dbReference>
<feature type="region of interest" description="Disordered" evidence="1">
    <location>
        <begin position="787"/>
        <end position="825"/>
    </location>
</feature>
<evidence type="ECO:0000313" key="3">
    <source>
        <dbReference type="Proteomes" id="UP000827284"/>
    </source>
</evidence>
<dbReference type="SUPFAM" id="SSF52047">
    <property type="entry name" value="RNI-like"/>
    <property type="match status" value="1"/>
</dbReference>
<name>A0A9P3LRK6_9FUNG</name>